<feature type="region of interest" description="Disordered" evidence="8">
    <location>
        <begin position="744"/>
        <end position="763"/>
    </location>
</feature>
<dbReference type="PANTHER" id="PTHR47969">
    <property type="entry name" value="CHROMOSOME-ASSOCIATED KINESIN KIF4A-RELATED"/>
    <property type="match status" value="1"/>
</dbReference>
<sequence>MSAESSNINVSIRLRPLDAAHEDEVAQHFAFNAAQPGLISIRAPATRTSTDQTDGTTSQEREFPFDHIFHTSSTQEEIFEHVRPLVMHVLEGFNACCFAFGQTGSGKTYTMIGEGARLRGLIPRCLELLFSSLAARSHPPGTAGATPPGQVPRIDDGPDPAGRRASVFVSLVEIYLDQVRDLGKYYSPAEMAPAAIGRTAQRPPQRARAARGLRPVAVATATALPCPPAPLGRCLFLGLVPAVAHSRASDDYVYSSLDIRESPDGIIYVKDLTAIPVHSVTEVWFDPHDARWRLGIFEILRRGLAKRATYGTDMNDVSSRSHTILTVNLVQTNGPAGSMGPGGMGGAEAGETTSSFLNLVDLAGSERLSRSHSTGQRLKEAAIINKSLSALGNVVRAINCRDDHIPYRDSKLTRILQNSLGGNAFTHLIATVHPALANHDESLATLQFAHRCRNVTNQPRVNYMDTDMASQERRIKLLLDEVASLKHRLAEAETGSTSRLQAMQTQIQQYQQVLGPAGVGGGSGGMATRGPEPAKLLELARSDNKFLRDKLEKRRQDFQSVQRRIMEEKERHVQESQSFRKRMETLANDILVGKQDLVLAINQQLAAHESEVNALIAHNQSLLQRASALKMLLPVVHVGVFFTLLRPISPVLTMIKMEHHALLSSIPASLRAAATERVSIEEAQERARKELHAQHLEQVRALDQSKDQEVAGVRARYEFLLEKRRAELEQCSAEFARFRRQTNDEIHAIRPAPRPGPPPPQENECLYAYAHKLSLIADHAYPFLTAALALSGAPASQPQPPCGPPTSGSPASPSTVPGQPRARAGSASSSFMRRSTDPGQAAPSTVPPRPPSGPPGPRPLRASVSACCTGGRPSTAPAPPRSAPLDGPPAPGPVSPALGTSAALSPPRILRLPQRCRSPGRVSRAPSAGRGSLGASSASAAVRLSASSTAAAGLLGASAAPAEGPSLPGRPPSRPQAGGFVTPEEPPSPGQPPSKRRDTCVLLQPASQLGPHVARGRVEGPSAGRSASRHGNDRLDYPLTSAGTSGHPVAGYIAGLEEDRAQVRERLQAQTERVQALTVAAMAKDRLLAAMQLQRPSQRALSSAGAHLLVPG</sequence>
<reference evidence="10" key="1">
    <citation type="journal article" date="2022" name="bioRxiv">
        <title>Genomics of Preaxostyla Flagellates Illuminates Evolutionary Transitions and the Path Towards Mitochondrial Loss.</title>
        <authorList>
            <person name="Novak L.V.F."/>
            <person name="Treitli S.C."/>
            <person name="Pyrih J."/>
            <person name="Halakuc P."/>
            <person name="Pipaliya S.V."/>
            <person name="Vacek V."/>
            <person name="Brzon O."/>
            <person name="Soukal P."/>
            <person name="Eme L."/>
            <person name="Dacks J.B."/>
            <person name="Karnkowska A."/>
            <person name="Elias M."/>
            <person name="Hampl V."/>
        </authorList>
    </citation>
    <scope>NUCLEOTIDE SEQUENCE</scope>
    <source>
        <strain evidence="10">RCP-MX</strain>
    </source>
</reference>
<dbReference type="PANTHER" id="PTHR47969:SF15">
    <property type="entry name" value="CHROMOSOME-ASSOCIATED KINESIN KIF4A-RELATED"/>
    <property type="match status" value="1"/>
</dbReference>
<dbReference type="PROSITE" id="PS50067">
    <property type="entry name" value="KINESIN_MOTOR_2"/>
    <property type="match status" value="1"/>
</dbReference>
<feature type="compositionally biased region" description="Low complexity" evidence="8">
    <location>
        <begin position="805"/>
        <end position="818"/>
    </location>
</feature>
<dbReference type="Proteomes" id="UP001141327">
    <property type="component" value="Unassembled WGS sequence"/>
</dbReference>
<dbReference type="Gene3D" id="3.40.850.10">
    <property type="entry name" value="Kinesin motor domain"/>
    <property type="match status" value="1"/>
</dbReference>
<feature type="compositionally biased region" description="Pro residues" evidence="8">
    <location>
        <begin position="845"/>
        <end position="858"/>
    </location>
</feature>
<evidence type="ECO:0000256" key="8">
    <source>
        <dbReference type="SAM" id="MobiDB-lite"/>
    </source>
</evidence>
<evidence type="ECO:0000256" key="3">
    <source>
        <dbReference type="ARBA" id="ARBA00022741"/>
    </source>
</evidence>
<evidence type="ECO:0000256" key="4">
    <source>
        <dbReference type="ARBA" id="ARBA00022840"/>
    </source>
</evidence>
<feature type="region of interest" description="Disordered" evidence="8">
    <location>
        <begin position="137"/>
        <end position="159"/>
    </location>
</feature>
<gene>
    <name evidence="10" type="ORF">PAPYR_3017</name>
</gene>
<keyword evidence="5 7" id="KW-0175">Coiled coil</keyword>
<evidence type="ECO:0000313" key="10">
    <source>
        <dbReference type="EMBL" id="KAJ4460772.1"/>
    </source>
</evidence>
<dbReference type="Pfam" id="PF00225">
    <property type="entry name" value="Kinesin"/>
    <property type="match status" value="2"/>
</dbReference>
<keyword evidence="6" id="KW-0505">Motor protein</keyword>
<feature type="domain" description="Kinesin motor" evidence="9">
    <location>
        <begin position="7"/>
        <end position="455"/>
    </location>
</feature>
<organism evidence="10 11">
    <name type="scientific">Paratrimastix pyriformis</name>
    <dbReference type="NCBI Taxonomy" id="342808"/>
    <lineage>
        <taxon>Eukaryota</taxon>
        <taxon>Metamonada</taxon>
        <taxon>Preaxostyla</taxon>
        <taxon>Paratrimastigidae</taxon>
        <taxon>Paratrimastix</taxon>
    </lineage>
</organism>
<dbReference type="InterPro" id="IPR027417">
    <property type="entry name" value="P-loop_NTPase"/>
</dbReference>
<dbReference type="SMART" id="SM00129">
    <property type="entry name" value="KISc"/>
    <property type="match status" value="1"/>
</dbReference>
<protein>
    <submittedName>
        <fullName evidence="10">Kinesin protein</fullName>
    </submittedName>
</protein>
<dbReference type="CDD" id="cd00106">
    <property type="entry name" value="KISc"/>
    <property type="match status" value="1"/>
</dbReference>
<feature type="region of interest" description="Disordered" evidence="8">
    <location>
        <begin position="960"/>
        <end position="1033"/>
    </location>
</feature>
<dbReference type="SUPFAM" id="SSF52540">
    <property type="entry name" value="P-loop containing nucleoside triphosphate hydrolases"/>
    <property type="match status" value="1"/>
</dbReference>
<keyword evidence="2" id="KW-0963">Cytoplasm</keyword>
<feature type="compositionally biased region" description="Pro residues" evidence="8">
    <location>
        <begin position="876"/>
        <end position="894"/>
    </location>
</feature>
<comment type="caution">
    <text evidence="10">The sequence shown here is derived from an EMBL/GenBank/DDBJ whole genome shotgun (WGS) entry which is preliminary data.</text>
</comment>
<evidence type="ECO:0000256" key="7">
    <source>
        <dbReference type="SAM" id="Coils"/>
    </source>
</evidence>
<proteinExistence type="inferred from homology"/>
<dbReference type="PRINTS" id="PR00380">
    <property type="entry name" value="KINESINHEAVY"/>
</dbReference>
<name>A0ABQ8USS8_9EUKA</name>
<feature type="compositionally biased region" description="Pro residues" evidence="8">
    <location>
        <begin position="752"/>
        <end position="761"/>
    </location>
</feature>
<dbReference type="InterPro" id="IPR001752">
    <property type="entry name" value="Kinesin_motor_dom"/>
</dbReference>
<keyword evidence="3 6" id="KW-0547">Nucleotide-binding</keyword>
<evidence type="ECO:0000256" key="5">
    <source>
        <dbReference type="ARBA" id="ARBA00023054"/>
    </source>
</evidence>
<evidence type="ECO:0000256" key="6">
    <source>
        <dbReference type="PROSITE-ProRule" id="PRU00283"/>
    </source>
</evidence>
<dbReference type="InterPro" id="IPR036961">
    <property type="entry name" value="Kinesin_motor_dom_sf"/>
</dbReference>
<evidence type="ECO:0000256" key="2">
    <source>
        <dbReference type="ARBA" id="ARBA00022490"/>
    </source>
</evidence>
<evidence type="ECO:0000259" key="9">
    <source>
        <dbReference type="PROSITE" id="PS50067"/>
    </source>
</evidence>
<evidence type="ECO:0000313" key="11">
    <source>
        <dbReference type="Proteomes" id="UP001141327"/>
    </source>
</evidence>
<evidence type="ECO:0000256" key="1">
    <source>
        <dbReference type="ARBA" id="ARBA00004496"/>
    </source>
</evidence>
<feature type="coiled-coil region" evidence="7">
    <location>
        <begin position="468"/>
        <end position="495"/>
    </location>
</feature>
<dbReference type="EMBL" id="JAPMOS010000011">
    <property type="protein sequence ID" value="KAJ4460772.1"/>
    <property type="molecule type" value="Genomic_DNA"/>
</dbReference>
<feature type="compositionally biased region" description="Low complexity" evidence="8">
    <location>
        <begin position="923"/>
        <end position="934"/>
    </location>
</feature>
<feature type="coiled-coil region" evidence="7">
    <location>
        <begin position="537"/>
        <end position="571"/>
    </location>
</feature>
<comment type="subcellular location">
    <subcellularLocation>
        <location evidence="1">Cytoplasm</location>
    </subcellularLocation>
</comment>
<keyword evidence="4 6" id="KW-0067">ATP-binding</keyword>
<comment type="similarity">
    <text evidence="6">Belongs to the TRAFAC class myosin-kinesin ATPase superfamily. Kinesin family.</text>
</comment>
<feature type="binding site" evidence="6">
    <location>
        <begin position="101"/>
        <end position="108"/>
    </location>
    <ligand>
        <name>ATP</name>
        <dbReference type="ChEBI" id="CHEBI:30616"/>
    </ligand>
</feature>
<accession>A0ABQ8USS8</accession>
<keyword evidence="11" id="KW-1185">Reference proteome</keyword>
<feature type="compositionally biased region" description="Low complexity" evidence="8">
    <location>
        <begin position="139"/>
        <end position="148"/>
    </location>
</feature>
<feature type="region of interest" description="Disordered" evidence="8">
    <location>
        <begin position="793"/>
        <end position="934"/>
    </location>
</feature>
<dbReference type="InterPro" id="IPR027640">
    <property type="entry name" value="Kinesin-like_fam"/>
</dbReference>